<accession>A0A0H2XZ10</accession>
<feature type="region of interest" description="Disordered" evidence="1">
    <location>
        <begin position="78"/>
        <end position="97"/>
    </location>
</feature>
<dbReference type="HOGENOM" id="CLU_048734_0_0_4"/>
<keyword evidence="2" id="KW-0812">Transmembrane</keyword>
<name>A0A0H2XZ10_BURO1</name>
<dbReference type="CDD" id="cd16329">
    <property type="entry name" value="LolA_like"/>
    <property type="match status" value="1"/>
</dbReference>
<evidence type="ECO:0008006" key="4">
    <source>
        <dbReference type="Google" id="ProtNLM"/>
    </source>
</evidence>
<sequence>MARGPPEPRPATIRARRHRRLTATIETNAFRPEWASEGGAGRRTMMKKHRFWTTSAIAAAACVAIGTAVAADDLTPAGADRSASKDGAVPTYAGKQSPDAGWEWGKVRGDFWKHRNEKPLYSIDAANVDKYADKLSPGQVALIKQKKGYRMDVYPSHRECQLPDAAEQNSKANLTAAKLDASGENLAAAALPGAPFPQPKSGIEAILNYEMRYRGEGVEWAQVATSISPRPGSSEWIDAVGPQTFYFPSAKLGKTSPQDVDQLSAAVYFQMNSPAALAGQAFVQRQYFNKDSETYYYFPGQRRVRRMPAYTHDAPLIGFENQYLIDEANMINGSLDRFNWKLVGKKEMLVPYNAFGMYRFKSKLHDVATPDGLAAANRRYETHRVWVVEATLKPSARHVASKKVFYLDEDSWLALVGEDYDAQGKLWKVRESYPIPVWELGGTCDNEPLAQYDMINGRYVFDASSIGQGKDIRWFGQADDPRFKQDFYTAESLRSVSER</sequence>
<evidence type="ECO:0000256" key="2">
    <source>
        <dbReference type="SAM" id="Phobius"/>
    </source>
</evidence>
<evidence type="ECO:0000313" key="3">
    <source>
        <dbReference type="EMBL" id="ABF79917.1"/>
    </source>
</evidence>
<keyword evidence="2" id="KW-1133">Transmembrane helix</keyword>
<dbReference type="EMBL" id="CP000379">
    <property type="protein sequence ID" value="ABF79917.1"/>
    <property type="molecule type" value="Genomic_DNA"/>
</dbReference>
<dbReference type="Gene3D" id="2.50.20.10">
    <property type="entry name" value="Lipoprotein localisation LolA/LolB/LppX"/>
    <property type="match status" value="1"/>
</dbReference>
<protein>
    <recommendedName>
        <fullName evidence="4">PF07044 family protein</fullName>
    </recommendedName>
</protein>
<feature type="transmembrane region" description="Helical" evidence="2">
    <location>
        <begin position="51"/>
        <end position="71"/>
    </location>
</feature>
<dbReference type="InterPro" id="IPR010752">
    <property type="entry name" value="DUF1329"/>
</dbReference>
<organism evidence="3">
    <name type="scientific">Burkholderia orbicola (strain AU 1054)</name>
    <dbReference type="NCBI Taxonomy" id="331271"/>
    <lineage>
        <taxon>Bacteria</taxon>
        <taxon>Pseudomonadati</taxon>
        <taxon>Pseudomonadota</taxon>
        <taxon>Betaproteobacteria</taxon>
        <taxon>Burkholderiales</taxon>
        <taxon>Burkholderiaceae</taxon>
        <taxon>Burkholderia</taxon>
        <taxon>Burkholderia cepacia complex</taxon>
        <taxon>Burkholderia orbicola</taxon>
    </lineage>
</organism>
<proteinExistence type="predicted"/>
<evidence type="ECO:0000256" key="1">
    <source>
        <dbReference type="SAM" id="MobiDB-lite"/>
    </source>
</evidence>
<dbReference type="Pfam" id="PF07044">
    <property type="entry name" value="DUF1329"/>
    <property type="match status" value="1"/>
</dbReference>
<dbReference type="AlphaFoldDB" id="A0A0H2XZ10"/>
<gene>
    <name evidence="3" type="ordered locus">Bcen_5042</name>
</gene>
<keyword evidence="2" id="KW-0472">Membrane</keyword>
<reference evidence="3" key="1">
    <citation type="submission" date="2006-05" db="EMBL/GenBank/DDBJ databases">
        <title>Complete sequence of chromosome 2 of Burkholderia cenocepacia AU 1054.</title>
        <authorList>
            <consortium name="US DOE Joint Genome Institute"/>
            <person name="Copeland A."/>
            <person name="Lucas S."/>
            <person name="Lapidus A."/>
            <person name="Barry K."/>
            <person name="Detter J.C."/>
            <person name="Glavina del Rio T."/>
            <person name="Hammon N."/>
            <person name="Israni S."/>
            <person name="Dalin E."/>
            <person name="Tice H."/>
            <person name="Pitluck S."/>
            <person name="Chain P."/>
            <person name="Malfatti S."/>
            <person name="Shin M."/>
            <person name="Vergez L."/>
            <person name="Schmutz J."/>
            <person name="Larimer F."/>
            <person name="Land M."/>
            <person name="Hauser L."/>
            <person name="Kyrpides N."/>
            <person name="Lykidis A."/>
            <person name="LiPuma J.J."/>
            <person name="Konstantinidis K."/>
            <person name="Tiedje J.M."/>
            <person name="Richardson P."/>
        </authorList>
    </citation>
    <scope>NUCLEOTIDE SEQUENCE [LARGE SCALE GENOMIC DNA]</scope>
    <source>
        <strain evidence="3">AU 1054</strain>
    </source>
</reference>